<protein>
    <submittedName>
        <fullName evidence="1">Uncharacterized protein</fullName>
    </submittedName>
</protein>
<dbReference type="AlphaFoldDB" id="A0A645CUA8"/>
<proteinExistence type="predicted"/>
<name>A0A645CUA8_9ZZZZ</name>
<gene>
    <name evidence="1" type="ORF">SDC9_127540</name>
</gene>
<comment type="caution">
    <text evidence="1">The sequence shown here is derived from an EMBL/GenBank/DDBJ whole genome shotgun (WGS) entry which is preliminary data.</text>
</comment>
<reference evidence="1" key="1">
    <citation type="submission" date="2019-08" db="EMBL/GenBank/DDBJ databases">
        <authorList>
            <person name="Kucharzyk K."/>
            <person name="Murdoch R.W."/>
            <person name="Higgins S."/>
            <person name="Loffler F."/>
        </authorList>
    </citation>
    <scope>NUCLEOTIDE SEQUENCE</scope>
</reference>
<sequence length="99" mass="11619">MHRTLEAIFVEQRQKSGVVHVRMREQYRVNFAGERRQRRILIKIFALFHAIVHENAFAADFQIGTAACDLMVRADKGDFHTCWPFRARFIPNQNGFAEN</sequence>
<evidence type="ECO:0000313" key="1">
    <source>
        <dbReference type="EMBL" id="MPM80493.1"/>
    </source>
</evidence>
<organism evidence="1">
    <name type="scientific">bioreactor metagenome</name>
    <dbReference type="NCBI Taxonomy" id="1076179"/>
    <lineage>
        <taxon>unclassified sequences</taxon>
        <taxon>metagenomes</taxon>
        <taxon>ecological metagenomes</taxon>
    </lineage>
</organism>
<accession>A0A645CUA8</accession>
<dbReference type="EMBL" id="VSSQ01030100">
    <property type="protein sequence ID" value="MPM80493.1"/>
    <property type="molecule type" value="Genomic_DNA"/>
</dbReference>